<dbReference type="EMBL" id="BMMF01000005">
    <property type="protein sequence ID" value="GGK33884.1"/>
    <property type="molecule type" value="Genomic_DNA"/>
</dbReference>
<evidence type="ECO:0000313" key="3">
    <source>
        <dbReference type="EMBL" id="GGK33884.1"/>
    </source>
</evidence>
<evidence type="ECO:0000313" key="4">
    <source>
        <dbReference type="Proteomes" id="UP000600449"/>
    </source>
</evidence>
<dbReference type="InterPro" id="IPR009875">
    <property type="entry name" value="PilZ_domain"/>
</dbReference>
<dbReference type="GO" id="GO:0035438">
    <property type="term" value="F:cyclic-di-GMP binding"/>
    <property type="evidence" value="ECO:0007669"/>
    <property type="project" value="InterPro"/>
</dbReference>
<organism evidence="3 4">
    <name type="scientific">Salinarimonas ramus</name>
    <dbReference type="NCBI Taxonomy" id="690164"/>
    <lineage>
        <taxon>Bacteria</taxon>
        <taxon>Pseudomonadati</taxon>
        <taxon>Pseudomonadota</taxon>
        <taxon>Alphaproteobacteria</taxon>
        <taxon>Hyphomicrobiales</taxon>
        <taxon>Salinarimonadaceae</taxon>
        <taxon>Salinarimonas</taxon>
    </lineage>
</organism>
<feature type="coiled-coil region" evidence="1">
    <location>
        <begin position="114"/>
        <end position="141"/>
    </location>
</feature>
<dbReference type="Proteomes" id="UP000600449">
    <property type="component" value="Unassembled WGS sequence"/>
</dbReference>
<proteinExistence type="predicted"/>
<accession>A0A917Q7K7</accession>
<name>A0A917Q7K7_9HYPH</name>
<dbReference type="Pfam" id="PF07238">
    <property type="entry name" value="PilZ"/>
    <property type="match status" value="1"/>
</dbReference>
<reference evidence="3 4" key="1">
    <citation type="journal article" date="2014" name="Int. J. Syst. Evol. Microbiol.">
        <title>Complete genome sequence of Corynebacterium casei LMG S-19264T (=DSM 44701T), isolated from a smear-ripened cheese.</title>
        <authorList>
            <consortium name="US DOE Joint Genome Institute (JGI-PGF)"/>
            <person name="Walter F."/>
            <person name="Albersmeier A."/>
            <person name="Kalinowski J."/>
            <person name="Ruckert C."/>
        </authorList>
    </citation>
    <scope>NUCLEOTIDE SEQUENCE [LARGE SCALE GENOMIC DNA]</scope>
    <source>
        <strain evidence="3 4">CGMCC 1.9161</strain>
    </source>
</reference>
<feature type="domain" description="PilZ" evidence="2">
    <location>
        <begin position="10"/>
        <end position="90"/>
    </location>
</feature>
<evidence type="ECO:0000259" key="2">
    <source>
        <dbReference type="Pfam" id="PF07238"/>
    </source>
</evidence>
<dbReference type="SUPFAM" id="SSF141371">
    <property type="entry name" value="PilZ domain-like"/>
    <property type="match status" value="1"/>
</dbReference>
<sequence length="141" mass="15007">MTETADPADHRTAPRRRALIAAKLSYGGGAVTVDCVVRNISQTGAKLALSEGITIPHHFEIVIPQLNAVHRAELRWRTGGEAGITFLDAQGASPSGDGEEAFATQQTSIATPGEEALKARIRRLEAEIVRLRARVAELGGT</sequence>
<evidence type="ECO:0000256" key="1">
    <source>
        <dbReference type="SAM" id="Coils"/>
    </source>
</evidence>
<comment type="caution">
    <text evidence="3">The sequence shown here is derived from an EMBL/GenBank/DDBJ whole genome shotgun (WGS) entry which is preliminary data.</text>
</comment>
<protein>
    <recommendedName>
        <fullName evidence="2">PilZ domain-containing protein</fullName>
    </recommendedName>
</protein>
<dbReference type="RefSeq" id="WP_188912434.1">
    <property type="nucleotide sequence ID" value="NZ_BMMF01000005.1"/>
</dbReference>
<keyword evidence="4" id="KW-1185">Reference proteome</keyword>
<dbReference type="AlphaFoldDB" id="A0A917Q7K7"/>
<gene>
    <name evidence="3" type="ORF">GCM10011322_20680</name>
</gene>
<dbReference type="Gene3D" id="2.40.10.220">
    <property type="entry name" value="predicted glycosyltransferase like domains"/>
    <property type="match status" value="1"/>
</dbReference>
<keyword evidence="1" id="KW-0175">Coiled coil</keyword>